<keyword evidence="4" id="KW-0788">Thiol protease</keyword>
<dbReference type="InterPro" id="IPR006311">
    <property type="entry name" value="TAT_signal"/>
</dbReference>
<organism evidence="8 9">
    <name type="scientific">Streptomyces evansiae</name>
    <dbReference type="NCBI Taxonomy" id="3075535"/>
    <lineage>
        <taxon>Bacteria</taxon>
        <taxon>Bacillati</taxon>
        <taxon>Actinomycetota</taxon>
        <taxon>Actinomycetes</taxon>
        <taxon>Kitasatosporales</taxon>
        <taxon>Streptomycetaceae</taxon>
        <taxon>Streptomyces</taxon>
    </lineage>
</organism>
<evidence type="ECO:0000256" key="3">
    <source>
        <dbReference type="ARBA" id="ARBA00022801"/>
    </source>
</evidence>
<feature type="coiled-coil region" evidence="5">
    <location>
        <begin position="153"/>
        <end position="187"/>
    </location>
</feature>
<feature type="chain" id="PRO_5045567393" evidence="6">
    <location>
        <begin position="39"/>
        <end position="355"/>
    </location>
</feature>
<evidence type="ECO:0000256" key="5">
    <source>
        <dbReference type="SAM" id="Coils"/>
    </source>
</evidence>
<proteinExistence type="inferred from homology"/>
<dbReference type="InterPro" id="IPR051794">
    <property type="entry name" value="PG_Endopeptidase_C40"/>
</dbReference>
<protein>
    <submittedName>
        <fullName evidence="8">NlpC/P60 family protein</fullName>
    </submittedName>
</protein>
<comment type="similarity">
    <text evidence="1">Belongs to the peptidase C40 family.</text>
</comment>
<dbReference type="Proteomes" id="UP001183610">
    <property type="component" value="Unassembled WGS sequence"/>
</dbReference>
<dbReference type="PROSITE" id="PS51935">
    <property type="entry name" value="NLPC_P60"/>
    <property type="match status" value="1"/>
</dbReference>
<keyword evidence="6" id="KW-0732">Signal</keyword>
<name>A0ABU2R8R6_9ACTN</name>
<evidence type="ECO:0000256" key="6">
    <source>
        <dbReference type="SAM" id="SignalP"/>
    </source>
</evidence>
<comment type="caution">
    <text evidence="8">The sequence shown here is derived from an EMBL/GenBank/DDBJ whole genome shotgun (WGS) entry which is preliminary data.</text>
</comment>
<dbReference type="Gene3D" id="3.90.1720.10">
    <property type="entry name" value="endopeptidase domain like (from Nostoc punctiforme)"/>
    <property type="match status" value="1"/>
</dbReference>
<dbReference type="InterPro" id="IPR000064">
    <property type="entry name" value="NLP_P60_dom"/>
</dbReference>
<evidence type="ECO:0000313" key="8">
    <source>
        <dbReference type="EMBL" id="MDT0413087.1"/>
    </source>
</evidence>
<evidence type="ECO:0000256" key="2">
    <source>
        <dbReference type="ARBA" id="ARBA00022670"/>
    </source>
</evidence>
<dbReference type="SUPFAM" id="SSF54001">
    <property type="entry name" value="Cysteine proteinases"/>
    <property type="match status" value="1"/>
</dbReference>
<dbReference type="RefSeq" id="WP_311652608.1">
    <property type="nucleotide sequence ID" value="NZ_JAVRET010000110.1"/>
</dbReference>
<feature type="domain" description="NlpC/P60" evidence="7">
    <location>
        <begin position="241"/>
        <end position="355"/>
    </location>
</feature>
<dbReference type="InterPro" id="IPR038765">
    <property type="entry name" value="Papain-like_cys_pep_sf"/>
</dbReference>
<dbReference type="PROSITE" id="PS51318">
    <property type="entry name" value="TAT"/>
    <property type="match status" value="1"/>
</dbReference>
<dbReference type="EMBL" id="JAVRET010000110">
    <property type="protein sequence ID" value="MDT0413087.1"/>
    <property type="molecule type" value="Genomic_DNA"/>
</dbReference>
<keyword evidence="2" id="KW-0645">Protease</keyword>
<keyword evidence="5" id="KW-0175">Coiled coil</keyword>
<dbReference type="PANTHER" id="PTHR47359:SF3">
    <property type="entry name" value="NLP_P60 DOMAIN-CONTAINING PROTEIN-RELATED"/>
    <property type="match status" value="1"/>
</dbReference>
<keyword evidence="3" id="KW-0378">Hydrolase</keyword>
<feature type="signal peptide" evidence="6">
    <location>
        <begin position="1"/>
        <end position="38"/>
    </location>
</feature>
<sequence length="355" mass="37015">MASHRRSLSTGRTARGAVLTAAAAAALAAVPAAAPAEAAPHPDRQEVRAGLDRLYAQAERATEAYNKSDERADKLRVTVRRSTDAVARAQERVNTMRGAVGSLAAAQYRSGGIDPALALLLTSDPERYLSHAALLDQVGHQRAAELGRLVEARRVLAQDRTEAREALRRLERTREDVARHKRTVEAKLTAARRLLDGLPAGERAAVRDGAAGGVGDLAGAAYSRAARGAGLDVPPGTAAVSGRAAAAVAAARSALGRPYVWGASGPGAFDCSGLMQWAWGRAGVGLPRTSQAQAGAGQRVPLSQARPGDLVTYRSDASHVGMYVGGGQVIHAPHPGAAVRYESVHMLPINSVTRP</sequence>
<evidence type="ECO:0000256" key="4">
    <source>
        <dbReference type="ARBA" id="ARBA00022807"/>
    </source>
</evidence>
<keyword evidence="9" id="KW-1185">Reference proteome</keyword>
<gene>
    <name evidence="8" type="ORF">RM698_29090</name>
</gene>
<evidence type="ECO:0000313" key="9">
    <source>
        <dbReference type="Proteomes" id="UP001183610"/>
    </source>
</evidence>
<evidence type="ECO:0000256" key="1">
    <source>
        <dbReference type="ARBA" id="ARBA00007074"/>
    </source>
</evidence>
<evidence type="ECO:0000259" key="7">
    <source>
        <dbReference type="PROSITE" id="PS51935"/>
    </source>
</evidence>
<dbReference type="Pfam" id="PF00877">
    <property type="entry name" value="NLPC_P60"/>
    <property type="match status" value="1"/>
</dbReference>
<dbReference type="PANTHER" id="PTHR47359">
    <property type="entry name" value="PEPTIDOGLYCAN DL-ENDOPEPTIDASE CWLO"/>
    <property type="match status" value="1"/>
</dbReference>
<reference evidence="9" key="1">
    <citation type="submission" date="2023-07" db="EMBL/GenBank/DDBJ databases">
        <title>30 novel species of actinomycetes from the DSMZ collection.</title>
        <authorList>
            <person name="Nouioui I."/>
        </authorList>
    </citation>
    <scope>NUCLEOTIDE SEQUENCE [LARGE SCALE GENOMIC DNA]</scope>
    <source>
        <strain evidence="9">DSM 41979</strain>
    </source>
</reference>
<accession>A0ABU2R8R6</accession>